<dbReference type="GO" id="GO:0005829">
    <property type="term" value="C:cytosol"/>
    <property type="evidence" value="ECO:0007669"/>
    <property type="project" value="TreeGrafter"/>
</dbReference>
<dbReference type="EMBL" id="VZDO01000013">
    <property type="protein sequence ID" value="KAB0678487.1"/>
    <property type="molecule type" value="Genomic_DNA"/>
</dbReference>
<dbReference type="Proteomes" id="UP000432089">
    <property type="component" value="Unassembled WGS sequence"/>
</dbReference>
<dbReference type="PROSITE" id="PS50943">
    <property type="entry name" value="HTH_CROC1"/>
    <property type="match status" value="1"/>
</dbReference>
<dbReference type="PANTHER" id="PTHR46797:SF1">
    <property type="entry name" value="METHYLPHOSPHONATE SYNTHASE"/>
    <property type="match status" value="1"/>
</dbReference>
<dbReference type="GO" id="GO:0003700">
    <property type="term" value="F:DNA-binding transcription factor activity"/>
    <property type="evidence" value="ECO:0007669"/>
    <property type="project" value="TreeGrafter"/>
</dbReference>
<feature type="domain" description="HTH cro/C1-type" evidence="3">
    <location>
        <begin position="73"/>
        <end position="127"/>
    </location>
</feature>
<evidence type="ECO:0000313" key="4">
    <source>
        <dbReference type="EMBL" id="KAB0678487.1"/>
    </source>
</evidence>
<dbReference type="SUPFAM" id="SSF51182">
    <property type="entry name" value="RmlC-like cupins"/>
    <property type="match status" value="1"/>
</dbReference>
<dbReference type="InterPro" id="IPR001387">
    <property type="entry name" value="Cro/C1-type_HTH"/>
</dbReference>
<evidence type="ECO:0000256" key="2">
    <source>
        <dbReference type="SAM" id="MobiDB-lite"/>
    </source>
</evidence>
<dbReference type="CDD" id="cd02209">
    <property type="entry name" value="cupin_XRE_C"/>
    <property type="match status" value="1"/>
</dbReference>
<evidence type="ECO:0000259" key="3">
    <source>
        <dbReference type="PROSITE" id="PS50943"/>
    </source>
</evidence>
<dbReference type="Pfam" id="PF07883">
    <property type="entry name" value="Cupin_2"/>
    <property type="match status" value="1"/>
</dbReference>
<dbReference type="InterPro" id="IPR010982">
    <property type="entry name" value="Lambda_DNA-bd_dom_sf"/>
</dbReference>
<name>A0A7V7PMN6_9HYPH</name>
<dbReference type="Gene3D" id="2.60.120.10">
    <property type="entry name" value="Jelly Rolls"/>
    <property type="match status" value="1"/>
</dbReference>
<protein>
    <submittedName>
        <fullName evidence="4">Cupin domain-containing protein</fullName>
    </submittedName>
</protein>
<dbReference type="InterPro" id="IPR050807">
    <property type="entry name" value="TransReg_Diox_bact_type"/>
</dbReference>
<dbReference type="SMART" id="SM00530">
    <property type="entry name" value="HTH_XRE"/>
    <property type="match status" value="1"/>
</dbReference>
<dbReference type="SUPFAM" id="SSF47413">
    <property type="entry name" value="lambda repressor-like DNA-binding domains"/>
    <property type="match status" value="1"/>
</dbReference>
<accession>A0A7V7PMN6</accession>
<evidence type="ECO:0000256" key="1">
    <source>
        <dbReference type="ARBA" id="ARBA00023125"/>
    </source>
</evidence>
<evidence type="ECO:0000313" key="5">
    <source>
        <dbReference type="Proteomes" id="UP000432089"/>
    </source>
</evidence>
<dbReference type="AlphaFoldDB" id="A0A7V7PMN6"/>
<dbReference type="Pfam" id="PF13560">
    <property type="entry name" value="HTH_31"/>
    <property type="match status" value="1"/>
</dbReference>
<reference evidence="4 5" key="1">
    <citation type="submission" date="2019-09" db="EMBL/GenBank/DDBJ databases">
        <title>YIM 132180 draft genome.</title>
        <authorList>
            <person name="Zhang K."/>
        </authorList>
    </citation>
    <scope>NUCLEOTIDE SEQUENCE [LARGE SCALE GENOMIC DNA]</scope>
    <source>
        <strain evidence="4 5">YIM 132180</strain>
    </source>
</reference>
<keyword evidence="1" id="KW-0238">DNA-binding</keyword>
<dbReference type="InterPro" id="IPR011051">
    <property type="entry name" value="RmlC_Cupin_sf"/>
</dbReference>
<sequence length="250" mass="27490">MRHIWLQRSPARCITGTIRRRPARRRNRAHRPPRSARSVSRLDLSSLNVWNDAGRQGRPGHDAGAAGKLGLRLKHARQTRGMTLKEVAIAAGCSESLLSKIENGKASPSLPMLHRLVEVLETNIGRMFEEVDGEEGIIFRAGQRPLIALDRLRQGDGVALERVIPYSAGHLLQCNIHHIGKGGTSAGPISHAGEEVGYVIEGTIELTVDDGVFELNAGDAFAFRSERPHHYRNIGDVPASIFWVNTPPTF</sequence>
<comment type="caution">
    <text evidence="4">The sequence shown here is derived from an EMBL/GenBank/DDBJ whole genome shotgun (WGS) entry which is preliminary data.</text>
</comment>
<gene>
    <name evidence="4" type="ORF">F6X38_15765</name>
</gene>
<feature type="region of interest" description="Disordered" evidence="2">
    <location>
        <begin position="19"/>
        <end position="39"/>
    </location>
</feature>
<organism evidence="4 5">
    <name type="scientific">Plantimonas leprariae</name>
    <dbReference type="NCBI Taxonomy" id="2615207"/>
    <lineage>
        <taxon>Bacteria</taxon>
        <taxon>Pseudomonadati</taxon>
        <taxon>Pseudomonadota</taxon>
        <taxon>Alphaproteobacteria</taxon>
        <taxon>Hyphomicrobiales</taxon>
        <taxon>Aurantimonadaceae</taxon>
        <taxon>Plantimonas</taxon>
    </lineage>
</organism>
<dbReference type="GO" id="GO:0003677">
    <property type="term" value="F:DNA binding"/>
    <property type="evidence" value="ECO:0007669"/>
    <property type="project" value="UniProtKB-KW"/>
</dbReference>
<dbReference type="PANTHER" id="PTHR46797">
    <property type="entry name" value="HTH-TYPE TRANSCRIPTIONAL REGULATOR"/>
    <property type="match status" value="1"/>
</dbReference>
<keyword evidence="5" id="KW-1185">Reference proteome</keyword>
<proteinExistence type="predicted"/>
<feature type="compositionally biased region" description="Basic residues" evidence="2">
    <location>
        <begin position="19"/>
        <end position="34"/>
    </location>
</feature>
<dbReference type="CDD" id="cd00093">
    <property type="entry name" value="HTH_XRE"/>
    <property type="match status" value="1"/>
</dbReference>
<dbReference type="InterPro" id="IPR013096">
    <property type="entry name" value="Cupin_2"/>
</dbReference>
<dbReference type="InterPro" id="IPR014710">
    <property type="entry name" value="RmlC-like_jellyroll"/>
</dbReference>
<dbReference type="Gene3D" id="1.10.260.40">
    <property type="entry name" value="lambda repressor-like DNA-binding domains"/>
    <property type="match status" value="1"/>
</dbReference>